<dbReference type="InterPro" id="IPR005200">
    <property type="entry name" value="Endo-beta-glucanase"/>
</dbReference>
<dbReference type="PANTHER" id="PTHR31983:SF0">
    <property type="entry name" value="GLUCAN ENDO-1,3-BETA-D-GLUCOSIDASE 2"/>
    <property type="match status" value="1"/>
</dbReference>
<dbReference type="GO" id="GO:0052861">
    <property type="term" value="F:endo-1,3(4)-beta-glucanase activity"/>
    <property type="evidence" value="ECO:0007669"/>
    <property type="project" value="InterPro"/>
</dbReference>
<dbReference type="Proteomes" id="UP000291116">
    <property type="component" value="Unassembled WGS sequence"/>
</dbReference>
<feature type="domain" description="Glycosyl hydrolase family 81 C-terminal" evidence="9">
    <location>
        <begin position="56"/>
        <end position="459"/>
    </location>
</feature>
<comment type="catalytic activity">
    <reaction evidence="1">
        <text>Hydrolysis of (1-&gt;3)-beta-D-glucosidic linkages in (1-&gt;3)-beta-D-glucans.</text>
        <dbReference type="EC" id="3.2.1.39"/>
    </reaction>
</comment>
<keyword evidence="5" id="KW-0119">Carbohydrate metabolism</keyword>
<name>A0A448ZHC7_9STRA</name>
<dbReference type="GO" id="GO:0042973">
    <property type="term" value="F:glucan endo-1,3-beta-D-glucosidase activity"/>
    <property type="evidence" value="ECO:0007669"/>
    <property type="project" value="UniProtKB-EC"/>
</dbReference>
<dbReference type="GO" id="GO:0071555">
    <property type="term" value="P:cell wall organization"/>
    <property type="evidence" value="ECO:0007669"/>
    <property type="project" value="UniProtKB-KW"/>
</dbReference>
<dbReference type="EC" id="3.2.1.39" evidence="3"/>
<protein>
    <recommendedName>
        <fullName evidence="3">glucan endo-1,3-beta-D-glucosidase</fullName>
        <ecNumber evidence="3">3.2.1.39</ecNumber>
    </recommendedName>
</protein>
<proteinExistence type="inferred from homology"/>
<evidence type="ECO:0000256" key="3">
    <source>
        <dbReference type="ARBA" id="ARBA00012780"/>
    </source>
</evidence>
<keyword evidence="11" id="KW-1185">Reference proteome</keyword>
<dbReference type="InterPro" id="IPR040720">
    <property type="entry name" value="GH81_C"/>
</dbReference>
<reference evidence="10 11" key="1">
    <citation type="submission" date="2019-01" db="EMBL/GenBank/DDBJ databases">
        <authorList>
            <person name="Ferrante I. M."/>
        </authorList>
    </citation>
    <scope>NUCLEOTIDE SEQUENCE [LARGE SCALE GENOMIC DNA]</scope>
    <source>
        <strain evidence="10 11">B856</strain>
    </source>
</reference>
<evidence type="ECO:0000313" key="11">
    <source>
        <dbReference type="Proteomes" id="UP000291116"/>
    </source>
</evidence>
<dbReference type="GO" id="GO:0000272">
    <property type="term" value="P:polysaccharide catabolic process"/>
    <property type="evidence" value="ECO:0007669"/>
    <property type="project" value="UniProtKB-KW"/>
</dbReference>
<dbReference type="Pfam" id="PF17652">
    <property type="entry name" value="Glyco_hydro81C"/>
    <property type="match status" value="1"/>
</dbReference>
<evidence type="ECO:0000256" key="5">
    <source>
        <dbReference type="ARBA" id="ARBA00023277"/>
    </source>
</evidence>
<gene>
    <name evidence="10" type="ORF">PSNMU_V1.4_AUG-EV-PASAV3_0083540</name>
</gene>
<dbReference type="PROSITE" id="PS52008">
    <property type="entry name" value="GH81"/>
    <property type="match status" value="1"/>
</dbReference>
<evidence type="ECO:0000256" key="4">
    <source>
        <dbReference type="ARBA" id="ARBA00022801"/>
    </source>
</evidence>
<keyword evidence="7" id="KW-0961">Cell wall biogenesis/degradation</keyword>
<keyword evidence="4" id="KW-0378">Hydrolase</keyword>
<dbReference type="AlphaFoldDB" id="A0A448ZHC7"/>
<evidence type="ECO:0000259" key="9">
    <source>
        <dbReference type="Pfam" id="PF17652"/>
    </source>
</evidence>
<evidence type="ECO:0000256" key="8">
    <source>
        <dbReference type="ARBA" id="ARBA00023326"/>
    </source>
</evidence>
<keyword evidence="8" id="KW-0624">Polysaccharide degradation</keyword>
<evidence type="ECO:0000256" key="1">
    <source>
        <dbReference type="ARBA" id="ARBA00000382"/>
    </source>
</evidence>
<sequence>MDRLAPNTLPNGRRYCKSSLTGPTCLVQGNKWVIPQELPKISFRAKRHPKPQYIPTLAKALLNDIEFKIPDYFKRGAGDTYFSGKILAKLARILLISEEVASLCGEQGGRDYLQFCKNSTLPTEKQIKMGIQELREGVEVWINGKADTPFVYDRSWGGVVSCGCYMEGTECSNKYPNCPGFVDPGLNFGNGFYNDHHFHYGYHIFAASVVSHFDEGWGMDNFERVLLLVRDIANPSEGDYFFPLFRHKDWYQGSSWASGIPYPPYLNGKNQESSSEAIAAYEGVALFGQVMNKIWEEKKHERYAAVSKQIANVGKLMAGTELVSAKRYWHVTGHKDDQLIYPEQYNKPVVGILWQTMAQFGTWFGAKDYLPIGIQLLPLTPISEYRDDIDWMNAIYQLFTYSCATDFDCTESGWSILQLATLATIGYAAEAVMKVKELPDESFENAGGNGQSRSNTVWFLSTRAEIENRIPMVEYDKRGKEEVRPKALYELKDCHLPATCTEEILDREAGEYTCRVRIAWLIHDKGHPQWEACWRVAGLEFPDVCGPCDPGVNFISKEQIEKEKEFYEENKNQQQQATNESADDSISLQCPPCTQQECNSDLNRCPVYKRTFVCTEGTSKGGCSGGLEFWLQEDQCDACCEMTRCFELKDKEATKFTKDGNALTTKSCPPCKPEICYGKLNRCPIHTAPYLCTKGTSVGGCASSPWEISENICRECCELKLDC</sequence>
<comment type="similarity">
    <text evidence="2">Belongs to the glycosyl hydrolase 81 family.</text>
</comment>
<dbReference type="OrthoDB" id="43061at2759"/>
<evidence type="ECO:0000256" key="7">
    <source>
        <dbReference type="ARBA" id="ARBA00023316"/>
    </source>
</evidence>
<keyword evidence="6" id="KW-0326">Glycosidase</keyword>
<dbReference type="EMBL" id="CAACVS010000351">
    <property type="protein sequence ID" value="VEU41435.1"/>
    <property type="molecule type" value="Genomic_DNA"/>
</dbReference>
<evidence type="ECO:0000256" key="6">
    <source>
        <dbReference type="ARBA" id="ARBA00023295"/>
    </source>
</evidence>
<evidence type="ECO:0000256" key="2">
    <source>
        <dbReference type="ARBA" id="ARBA00010730"/>
    </source>
</evidence>
<organism evidence="10 11">
    <name type="scientific">Pseudo-nitzschia multistriata</name>
    <dbReference type="NCBI Taxonomy" id="183589"/>
    <lineage>
        <taxon>Eukaryota</taxon>
        <taxon>Sar</taxon>
        <taxon>Stramenopiles</taxon>
        <taxon>Ochrophyta</taxon>
        <taxon>Bacillariophyta</taxon>
        <taxon>Bacillariophyceae</taxon>
        <taxon>Bacillariophycidae</taxon>
        <taxon>Bacillariales</taxon>
        <taxon>Bacillariaceae</taxon>
        <taxon>Pseudo-nitzschia</taxon>
    </lineage>
</organism>
<dbReference type="PANTHER" id="PTHR31983">
    <property type="entry name" value="ENDO-1,3(4)-BETA-GLUCANASE 1"/>
    <property type="match status" value="1"/>
</dbReference>
<evidence type="ECO:0000313" key="10">
    <source>
        <dbReference type="EMBL" id="VEU41435.1"/>
    </source>
</evidence>
<accession>A0A448ZHC7</accession>